<dbReference type="Pfam" id="PF18803">
    <property type="entry name" value="CxC2"/>
    <property type="match status" value="1"/>
</dbReference>
<dbReference type="InterPro" id="IPR041457">
    <property type="entry name" value="CxC2_KDZ-assoc"/>
</dbReference>
<dbReference type="AlphaFoldDB" id="A0AAW0B5N2"/>
<feature type="region of interest" description="Disordered" evidence="1">
    <location>
        <begin position="661"/>
        <end position="680"/>
    </location>
</feature>
<evidence type="ECO:0000256" key="1">
    <source>
        <dbReference type="SAM" id="MobiDB-lite"/>
    </source>
</evidence>
<dbReference type="PANTHER" id="PTHR33096:SF1">
    <property type="entry name" value="CXC1-LIKE CYSTEINE CLUSTER ASSOCIATED WITH KDZ TRANSPOSASES DOMAIN-CONTAINING PROTEIN"/>
    <property type="match status" value="1"/>
</dbReference>
<dbReference type="PANTHER" id="PTHR33096">
    <property type="entry name" value="CXC2 DOMAIN-CONTAINING PROTEIN"/>
    <property type="match status" value="1"/>
</dbReference>
<evidence type="ECO:0000313" key="4">
    <source>
        <dbReference type="Proteomes" id="UP001383192"/>
    </source>
</evidence>
<feature type="compositionally biased region" description="Acidic residues" evidence="1">
    <location>
        <begin position="1060"/>
        <end position="1077"/>
    </location>
</feature>
<accession>A0AAW0B5N2</accession>
<dbReference type="EMBL" id="JAYKXP010000182">
    <property type="protein sequence ID" value="KAK7020693.1"/>
    <property type="molecule type" value="Genomic_DNA"/>
</dbReference>
<keyword evidence="4" id="KW-1185">Reference proteome</keyword>
<dbReference type="InterPro" id="IPR040521">
    <property type="entry name" value="KDZ"/>
</dbReference>
<feature type="region of interest" description="Disordered" evidence="1">
    <location>
        <begin position="1040"/>
        <end position="1077"/>
    </location>
</feature>
<sequence>MPKRKASTLPGSDLQTTFFHLDDPSSTIVQQALTNDHRRIRQKRIPIVPPSPEKNAKGSVLSEVLSMHDHSDFDWSNDSCIPNWDSEGGDGVGSVDFSTREERAKKATRSSACASKLMTAWLSLAPKFLAEFMHREGRGDCKRGSCCKCSTETEELYRCRSCCGGDLWCSLCITEDHVRRPFDVIEKWNGSFFERWSLAKLGHVIQLGHAVGQQCDNPKRVRTGFVVVDLNGVLDVRINECQCRSVGVIGDLWQQLMRFGLYPATTEDPRTAFTFRTLSLFHTLTLQGKVSLYDFYHALETVTDGTGVVEVKDRYECFIRVMRQWRYLKLLKRGGMGNTPEVPLDDIAPGGLAVACPACPRPGINMPDDWESSTPLSKQFLYHKFISIDACFRLKRRAISSEKKDPGLYSGLAYFVPQIEYQSWMKEVPEQKETNTCSSLAAMEQANTKYSKGYATTGAILCLCARHEIVEPNGTVDTPKGEKFMYSDYAIGCSQRRGHVRLFRILCYDIACQYYKKFFLRMERLPLAARMGLHTDRWKFAVPKLHIQSHERSCQENFALNFILGAGQTDGEGVERHWANLGPIATSTKEMGPGHRRDTIDDHLGWWNWLKITRLGELLFKRRRDARLQRDIHNAELLDFSCGVADSLSKWMECVQKWESGESDENPYSLPRSNNGTAEQETRLKWAEKEEEQEKLGIPALHEVSPSAFITLALDIEEQQRQLRFELDSKEAITPDQKTALIDRRTRLSRALARLRTIQQTYTPLILSYLDSRVAAECNAASEEVQNKLVGLPSLLPESLRKQPSMKQWVEMEIDFRHAQLRASLHYICMHLFVRARLHVERSLQVRYQKDSTRARQSLSRNDDKIRAFKEKFRAAWVALESLVGTECVGYPKLRDEDIRCLDEADTHALKNRRKVLGDERRSEKDKQPPLIRPGESRKVTSWIWKDVDLGDGSDAMQDAVRIEWCKTWARKRRWDEELELIEEEMRRTLESLRYEGQLWCERAKECESSVDAEGRSAYALRQAAIRQELVVKFVRLWAKPDPPPRKRVSLKEAMAEVGSDADEEGLEDESASDLGF</sequence>
<dbReference type="Proteomes" id="UP001383192">
    <property type="component" value="Unassembled WGS sequence"/>
</dbReference>
<feature type="domain" description="CxC2-like cysteine cluster KDZ transposase-associated" evidence="2">
    <location>
        <begin position="198"/>
        <end position="307"/>
    </location>
</feature>
<organism evidence="3 4">
    <name type="scientific">Paramarasmius palmivorus</name>
    <dbReference type="NCBI Taxonomy" id="297713"/>
    <lineage>
        <taxon>Eukaryota</taxon>
        <taxon>Fungi</taxon>
        <taxon>Dikarya</taxon>
        <taxon>Basidiomycota</taxon>
        <taxon>Agaricomycotina</taxon>
        <taxon>Agaricomycetes</taxon>
        <taxon>Agaricomycetidae</taxon>
        <taxon>Agaricales</taxon>
        <taxon>Marasmiineae</taxon>
        <taxon>Marasmiaceae</taxon>
        <taxon>Paramarasmius</taxon>
    </lineage>
</organism>
<evidence type="ECO:0000259" key="2">
    <source>
        <dbReference type="Pfam" id="PF18803"/>
    </source>
</evidence>
<comment type="caution">
    <text evidence="3">The sequence shown here is derived from an EMBL/GenBank/DDBJ whole genome shotgun (WGS) entry which is preliminary data.</text>
</comment>
<evidence type="ECO:0000313" key="3">
    <source>
        <dbReference type="EMBL" id="KAK7020693.1"/>
    </source>
</evidence>
<dbReference type="Pfam" id="PF18758">
    <property type="entry name" value="KDZ"/>
    <property type="match status" value="1"/>
</dbReference>
<proteinExistence type="predicted"/>
<protein>
    <recommendedName>
        <fullName evidence="2">CxC2-like cysteine cluster KDZ transposase-associated domain-containing protein</fullName>
    </recommendedName>
</protein>
<gene>
    <name evidence="3" type="ORF">VNI00_017635</name>
</gene>
<name>A0AAW0B5N2_9AGAR</name>
<reference evidence="3 4" key="1">
    <citation type="submission" date="2024-01" db="EMBL/GenBank/DDBJ databases">
        <title>A draft genome for a cacao thread blight-causing isolate of Paramarasmius palmivorus.</title>
        <authorList>
            <person name="Baruah I.K."/>
            <person name="Bukari Y."/>
            <person name="Amoako-Attah I."/>
            <person name="Meinhardt L.W."/>
            <person name="Bailey B.A."/>
            <person name="Cohen S.P."/>
        </authorList>
    </citation>
    <scope>NUCLEOTIDE SEQUENCE [LARGE SCALE GENOMIC DNA]</scope>
    <source>
        <strain evidence="3 4">GH-12</strain>
    </source>
</reference>